<dbReference type="PANTHER" id="PTHR42659:SF2">
    <property type="entry name" value="XANTHINE DEHYDROGENASE SUBUNIT C-RELATED"/>
    <property type="match status" value="1"/>
</dbReference>
<dbReference type="PANTHER" id="PTHR42659">
    <property type="entry name" value="XANTHINE DEHYDROGENASE SUBUNIT C-RELATED"/>
    <property type="match status" value="1"/>
</dbReference>
<dbReference type="InterPro" id="IPR036683">
    <property type="entry name" value="CO_DH_flav_C_dom_sf"/>
</dbReference>
<dbReference type="Gene3D" id="3.30.465.10">
    <property type="match status" value="1"/>
</dbReference>
<dbReference type="AlphaFoldDB" id="A9D0Z9"/>
<dbReference type="GO" id="GO:0071949">
    <property type="term" value="F:FAD binding"/>
    <property type="evidence" value="ECO:0007669"/>
    <property type="project" value="InterPro"/>
</dbReference>
<dbReference type="InterPro" id="IPR051312">
    <property type="entry name" value="Diverse_Substr_Oxidored"/>
</dbReference>
<dbReference type="Gene3D" id="3.30.390.50">
    <property type="entry name" value="CO dehydrogenase flavoprotein, C-terminal domain"/>
    <property type="match status" value="1"/>
</dbReference>
<gene>
    <name evidence="5" type="ORF">HPDFL43_02840</name>
</gene>
<dbReference type="OrthoDB" id="9814706at2"/>
<dbReference type="InterPro" id="IPR016166">
    <property type="entry name" value="FAD-bd_PCMH"/>
</dbReference>
<dbReference type="InterPro" id="IPR036318">
    <property type="entry name" value="FAD-bd_PCMH-like_sf"/>
</dbReference>
<keyword evidence="6" id="KW-1185">Reference proteome</keyword>
<proteinExistence type="predicted"/>
<dbReference type="GO" id="GO:0016491">
    <property type="term" value="F:oxidoreductase activity"/>
    <property type="evidence" value="ECO:0007669"/>
    <property type="project" value="UniProtKB-KW"/>
</dbReference>
<dbReference type="InterPro" id="IPR016169">
    <property type="entry name" value="FAD-bd_PCMH_sub2"/>
</dbReference>
<dbReference type="eggNOG" id="COG1319">
    <property type="taxonomic scope" value="Bacteria"/>
</dbReference>
<dbReference type="Pfam" id="PF03450">
    <property type="entry name" value="CO_deh_flav_C"/>
    <property type="match status" value="1"/>
</dbReference>
<keyword evidence="2" id="KW-0274">FAD</keyword>
<keyword evidence="3" id="KW-0560">Oxidoreductase</keyword>
<protein>
    <submittedName>
        <fullName evidence="5">Aerobic-type carbon monoxide dehydrogenase, middle subunit</fullName>
    </submittedName>
</protein>
<feature type="domain" description="FAD-binding PCMH-type" evidence="4">
    <location>
        <begin position="1"/>
        <end position="168"/>
    </location>
</feature>
<evidence type="ECO:0000313" key="6">
    <source>
        <dbReference type="Proteomes" id="UP000004291"/>
    </source>
</evidence>
<evidence type="ECO:0000256" key="2">
    <source>
        <dbReference type="ARBA" id="ARBA00022827"/>
    </source>
</evidence>
<keyword evidence="1" id="KW-0285">Flavoprotein</keyword>
<organism evidence="5 6">
    <name type="scientific">Hoeflea phototrophica (strain DSM 17068 / NCIMB 14078 / DFL-43)</name>
    <dbReference type="NCBI Taxonomy" id="411684"/>
    <lineage>
        <taxon>Bacteria</taxon>
        <taxon>Pseudomonadati</taxon>
        <taxon>Pseudomonadota</taxon>
        <taxon>Alphaproteobacteria</taxon>
        <taxon>Hyphomicrobiales</taxon>
        <taxon>Rhizobiaceae</taxon>
        <taxon>Hoeflea</taxon>
    </lineage>
</organism>
<name>A9D0Z9_HOEPD</name>
<evidence type="ECO:0000256" key="1">
    <source>
        <dbReference type="ARBA" id="ARBA00022630"/>
    </source>
</evidence>
<dbReference type="InterPro" id="IPR005107">
    <property type="entry name" value="CO_DH_flav_C"/>
</dbReference>
<dbReference type="STRING" id="411684.HPDFL43_02840"/>
<reference evidence="5 6" key="1">
    <citation type="submission" date="2007-10" db="EMBL/GenBank/DDBJ databases">
        <authorList>
            <person name="Wagner-Dobler I."/>
            <person name="Ferriera S."/>
            <person name="Johnson J."/>
            <person name="Kravitz S."/>
            <person name="Beeson K."/>
            <person name="Sutton G."/>
            <person name="Rogers Y.-H."/>
            <person name="Friedman R."/>
            <person name="Frazier M."/>
            <person name="Venter J.C."/>
        </authorList>
    </citation>
    <scope>NUCLEOTIDE SEQUENCE [LARGE SCALE GENOMIC DNA]</scope>
    <source>
        <strain evidence="5 6">DFL-43</strain>
    </source>
</reference>
<dbReference type="EMBL" id="ABIA03000002">
    <property type="protein sequence ID" value="EDQ35099.1"/>
    <property type="molecule type" value="Genomic_DNA"/>
</dbReference>
<dbReference type="SUPFAM" id="SSF55447">
    <property type="entry name" value="CO dehydrogenase flavoprotein C-terminal domain-like"/>
    <property type="match status" value="1"/>
</dbReference>
<dbReference type="InterPro" id="IPR002346">
    <property type="entry name" value="Mopterin_DH_FAD-bd"/>
</dbReference>
<dbReference type="RefSeq" id="WP_007196360.1">
    <property type="nucleotide sequence ID" value="NZ_CM002917.1"/>
</dbReference>
<evidence type="ECO:0000256" key="3">
    <source>
        <dbReference type="ARBA" id="ARBA00023002"/>
    </source>
</evidence>
<comment type="caution">
    <text evidence="5">The sequence shown here is derived from an EMBL/GenBank/DDBJ whole genome shotgun (WGS) entry which is preliminary data.</text>
</comment>
<evidence type="ECO:0000259" key="4">
    <source>
        <dbReference type="PROSITE" id="PS51387"/>
    </source>
</evidence>
<sequence length="279" mass="29477">MPYFAPETTTEALTFLRASQARIVAGCTDYYPGLATGQIDENVLDITRLAGCRGVSESSNGWRIGAATTWTQIVKTELPPAFDALKIAARQVGSIQIQNRGTIAGNICNASPAADGVPPLLVLDAAVEILSHDGVRTVPLKDFITGVRKVDLAEGEFVSAILVPPVSRRATSAFLKLGSRTHMVISIAMVASIVEIDAGRIVTARLAVGSCSPVAQRLTALEDQLAGLSADEVRQTDFAADGALAPLTPISDVRGSQEYRIDVAAELCRRVVLCAFGED</sequence>
<evidence type="ECO:0000313" key="5">
    <source>
        <dbReference type="EMBL" id="EDQ35099.1"/>
    </source>
</evidence>
<dbReference type="SMART" id="SM01092">
    <property type="entry name" value="CO_deh_flav_C"/>
    <property type="match status" value="1"/>
</dbReference>
<dbReference type="HOGENOM" id="CLU_058050_0_0_5"/>
<dbReference type="SUPFAM" id="SSF56176">
    <property type="entry name" value="FAD-binding/transporter-associated domain-like"/>
    <property type="match status" value="1"/>
</dbReference>
<reference evidence="5 6" key="2">
    <citation type="submission" date="2012-06" db="EMBL/GenBank/DDBJ databases">
        <authorList>
            <person name="Fiebig A."/>
        </authorList>
    </citation>
    <scope>NUCLEOTIDE SEQUENCE [LARGE SCALE GENOMIC DNA]</scope>
    <source>
        <strain evidence="5 6">DFL-43</strain>
    </source>
</reference>
<dbReference type="Pfam" id="PF00941">
    <property type="entry name" value="FAD_binding_5"/>
    <property type="match status" value="1"/>
</dbReference>
<dbReference type="PROSITE" id="PS51387">
    <property type="entry name" value="FAD_PCMH"/>
    <property type="match status" value="1"/>
</dbReference>
<accession>A9D0Z9</accession>
<dbReference type="Proteomes" id="UP000004291">
    <property type="component" value="Chromosome"/>
</dbReference>